<keyword evidence="1" id="KW-0472">Membrane</keyword>
<keyword evidence="1" id="KW-1133">Transmembrane helix</keyword>
<feature type="transmembrane region" description="Helical" evidence="1">
    <location>
        <begin position="12"/>
        <end position="32"/>
    </location>
</feature>
<dbReference type="Pfam" id="PF07963">
    <property type="entry name" value="N_methyl"/>
    <property type="match status" value="1"/>
</dbReference>
<dbReference type="OrthoDB" id="6194160at2"/>
<accession>A0A1M7KIR3</accession>
<protein>
    <submittedName>
        <fullName evidence="3">Type IV pilus assembly protein PilV</fullName>
    </submittedName>
</protein>
<dbReference type="EMBL" id="FRCA01000010">
    <property type="protein sequence ID" value="SHM65275.1"/>
    <property type="molecule type" value="Genomic_DNA"/>
</dbReference>
<dbReference type="AlphaFoldDB" id="A0A1M7KIR3"/>
<keyword evidence="5" id="KW-1185">Reference proteome</keyword>
<evidence type="ECO:0000313" key="3">
    <source>
        <dbReference type="EMBL" id="SHM65275.1"/>
    </source>
</evidence>
<dbReference type="PROSITE" id="PS00409">
    <property type="entry name" value="PROKAR_NTER_METHYL"/>
    <property type="match status" value="1"/>
</dbReference>
<sequence length="136" mass="14927">MSAGRHSAGFSLIEALVALVVLAIGLLGIAGIQLKGLQSADLAVQRGIANIAAQDARERLWAALVSDTGAHCPKAAVVNHSDWQQRWQLLLPELATDPVEPLGDCRFHIEVRWQDPRTADHLTRLDYRLRLPQEVP</sequence>
<dbReference type="EMBL" id="BJXU01000144">
    <property type="protein sequence ID" value="GEN25364.1"/>
    <property type="molecule type" value="Genomic_DNA"/>
</dbReference>
<dbReference type="STRING" id="44933.SAMN05660971_03542"/>
<dbReference type="Proteomes" id="UP000321726">
    <property type="component" value="Unassembled WGS sequence"/>
</dbReference>
<evidence type="ECO:0000313" key="2">
    <source>
        <dbReference type="EMBL" id="GEN25364.1"/>
    </source>
</evidence>
<dbReference type="RefSeq" id="WP_073436534.1">
    <property type="nucleotide sequence ID" value="NZ_BJXU01000144.1"/>
</dbReference>
<dbReference type="InterPro" id="IPR013362">
    <property type="entry name" value="Pilus_4_PilV"/>
</dbReference>
<gene>
    <name evidence="2" type="ORF">HCU01_33130</name>
    <name evidence="3" type="ORF">SAMN05660971_03542</name>
</gene>
<reference evidence="3 4" key="1">
    <citation type="submission" date="2016-11" db="EMBL/GenBank/DDBJ databases">
        <authorList>
            <person name="Jaros S."/>
            <person name="Januszkiewicz K."/>
            <person name="Wedrychowicz H."/>
        </authorList>
    </citation>
    <scope>NUCLEOTIDE SEQUENCE [LARGE SCALE GENOMIC DNA]</scope>
    <source>
        <strain evidence="3 4">DSM 4740</strain>
    </source>
</reference>
<keyword evidence="1" id="KW-0812">Transmembrane</keyword>
<organism evidence="3 4">
    <name type="scientific">Halomonas cupida</name>
    <dbReference type="NCBI Taxonomy" id="44933"/>
    <lineage>
        <taxon>Bacteria</taxon>
        <taxon>Pseudomonadati</taxon>
        <taxon>Pseudomonadota</taxon>
        <taxon>Gammaproteobacteria</taxon>
        <taxon>Oceanospirillales</taxon>
        <taxon>Halomonadaceae</taxon>
        <taxon>Halomonas</taxon>
    </lineage>
</organism>
<evidence type="ECO:0000256" key="1">
    <source>
        <dbReference type="SAM" id="Phobius"/>
    </source>
</evidence>
<dbReference type="Proteomes" id="UP000184123">
    <property type="component" value="Unassembled WGS sequence"/>
</dbReference>
<dbReference type="InterPro" id="IPR012902">
    <property type="entry name" value="N_methyl_site"/>
</dbReference>
<dbReference type="NCBIfam" id="TIGR02532">
    <property type="entry name" value="IV_pilin_GFxxxE"/>
    <property type="match status" value="1"/>
</dbReference>
<name>A0A1M7KIR3_9GAMM</name>
<proteinExistence type="predicted"/>
<dbReference type="NCBIfam" id="TIGR02523">
    <property type="entry name" value="type_IV_pilV"/>
    <property type="match status" value="1"/>
</dbReference>
<evidence type="ECO:0000313" key="5">
    <source>
        <dbReference type="Proteomes" id="UP000321726"/>
    </source>
</evidence>
<evidence type="ECO:0000313" key="4">
    <source>
        <dbReference type="Proteomes" id="UP000184123"/>
    </source>
</evidence>
<reference evidence="2 5" key="2">
    <citation type="submission" date="2019-07" db="EMBL/GenBank/DDBJ databases">
        <title>Whole genome shotgun sequence of Halomonas cupida NBRC 102219.</title>
        <authorList>
            <person name="Hosoyama A."/>
            <person name="Uohara A."/>
            <person name="Ohji S."/>
            <person name="Ichikawa N."/>
        </authorList>
    </citation>
    <scope>NUCLEOTIDE SEQUENCE [LARGE SCALE GENOMIC DNA]</scope>
    <source>
        <strain evidence="2 5">NBRC 102219</strain>
    </source>
</reference>